<evidence type="ECO:0000313" key="1">
    <source>
        <dbReference type="EMBL" id="SFR40108.1"/>
    </source>
</evidence>
<keyword evidence="2" id="KW-1185">Reference proteome</keyword>
<proteinExistence type="predicted"/>
<organism evidence="1 2">
    <name type="scientific">Marinobacter gudaonensis</name>
    <dbReference type="NCBI Taxonomy" id="375760"/>
    <lineage>
        <taxon>Bacteria</taxon>
        <taxon>Pseudomonadati</taxon>
        <taxon>Pseudomonadota</taxon>
        <taxon>Gammaproteobacteria</taxon>
        <taxon>Pseudomonadales</taxon>
        <taxon>Marinobacteraceae</taxon>
        <taxon>Marinobacter</taxon>
    </lineage>
</organism>
<protein>
    <recommendedName>
        <fullName evidence="3">AraC family transcriptional regulator</fullName>
    </recommendedName>
</protein>
<dbReference type="AlphaFoldDB" id="A0A1I6GD83"/>
<dbReference type="EMBL" id="FOYV01000001">
    <property type="protein sequence ID" value="SFR40108.1"/>
    <property type="molecule type" value="Genomic_DNA"/>
</dbReference>
<evidence type="ECO:0008006" key="3">
    <source>
        <dbReference type="Google" id="ProtNLM"/>
    </source>
</evidence>
<dbReference type="Proteomes" id="UP000199290">
    <property type="component" value="Unassembled WGS sequence"/>
</dbReference>
<name>A0A1I6GD83_9GAMM</name>
<sequence length="182" mass="20626">MFGSKQPQQRRIHGWVSAMLTTLIIAGMTVPVDAASTLDEQIAELNTHVAKHATEVLALEQKLLHPPNTRLAVFLTLQSRDALNLDSVELFVNDQPVAAHYYTDRERASLEQGGVQQLFIGNLENGEHELTTVITARSADEDFVRREASHRFRKRPGVLRLQMSLEARAPDYEPRVAFREWE</sequence>
<accession>A0A1I6GD83</accession>
<dbReference type="STRING" id="375760.SAMN04488073_0498"/>
<reference evidence="2" key="1">
    <citation type="submission" date="2016-10" db="EMBL/GenBank/DDBJ databases">
        <authorList>
            <person name="Varghese N."/>
            <person name="Submissions S."/>
        </authorList>
    </citation>
    <scope>NUCLEOTIDE SEQUENCE [LARGE SCALE GENOMIC DNA]</scope>
    <source>
        <strain evidence="2">CGMCC 1.6294</strain>
    </source>
</reference>
<evidence type="ECO:0000313" key="2">
    <source>
        <dbReference type="Proteomes" id="UP000199290"/>
    </source>
</evidence>
<gene>
    <name evidence="1" type="ORF">SAMN04488073_0498</name>
</gene>